<dbReference type="NCBIfam" id="TIGR00287">
    <property type="entry name" value="cas1"/>
    <property type="match status" value="1"/>
</dbReference>
<dbReference type="GO" id="GO:0046872">
    <property type="term" value="F:metal ion binding"/>
    <property type="evidence" value="ECO:0007669"/>
    <property type="project" value="UniProtKB-UniRule"/>
</dbReference>
<dbReference type="Pfam" id="PF01867">
    <property type="entry name" value="Cas_Cas1"/>
    <property type="match status" value="2"/>
</dbReference>
<dbReference type="GO" id="GO:0051607">
    <property type="term" value="P:defense response to virus"/>
    <property type="evidence" value="ECO:0007669"/>
    <property type="project" value="UniProtKB-UniRule"/>
</dbReference>
<dbReference type="InterPro" id="IPR042206">
    <property type="entry name" value="CRISPR-assoc_Cas1_C"/>
</dbReference>
<evidence type="ECO:0000313" key="9">
    <source>
        <dbReference type="EMBL" id="TWJ08145.1"/>
    </source>
</evidence>
<comment type="similarity">
    <text evidence="8">Belongs to the CRISPR-associated endonuclease Cas1 family.</text>
</comment>
<keyword evidence="8" id="KW-0464">Manganese</keyword>
<comment type="cofactor">
    <cofactor evidence="8">
        <name>Mg(2+)</name>
        <dbReference type="ChEBI" id="CHEBI:18420"/>
    </cofactor>
    <cofactor evidence="8">
        <name>Mn(2+)</name>
        <dbReference type="ChEBI" id="CHEBI:29035"/>
    </cofactor>
</comment>
<dbReference type="NCBIfam" id="TIGR03638">
    <property type="entry name" value="cas1_ECOLI"/>
    <property type="match status" value="1"/>
</dbReference>
<feature type="binding site" evidence="8">
    <location>
        <position position="146"/>
    </location>
    <ligand>
        <name>Mn(2+)</name>
        <dbReference type="ChEBI" id="CHEBI:29035"/>
    </ligand>
</feature>
<dbReference type="AlphaFoldDB" id="A0A562UR92"/>
<dbReference type="OrthoDB" id="9777847at2"/>
<dbReference type="GO" id="GO:0004520">
    <property type="term" value="F:DNA endonuclease activity"/>
    <property type="evidence" value="ECO:0007669"/>
    <property type="project" value="InterPro"/>
</dbReference>
<dbReference type="RefSeq" id="WP_147142334.1">
    <property type="nucleotide sequence ID" value="NZ_BAABIJ010000004.1"/>
</dbReference>
<comment type="function">
    <text evidence="8">CRISPR (clustered regularly interspaced short palindromic repeat), is an adaptive immune system that provides protection against mobile genetic elements (viruses, transposable elements and conjugative plasmids). CRISPR clusters contain spacers, sequences complementary to antecedent mobile elements, and target invading nucleic acids. CRISPR clusters are transcribed and processed into CRISPR RNA (crRNA). Acts as a dsDNA endonuclease. Involved in the integration of spacer DNA into the CRISPR cassette.</text>
</comment>
<dbReference type="PANTHER" id="PTHR34353">
    <property type="entry name" value="CRISPR-ASSOCIATED ENDONUCLEASE CAS1 1"/>
    <property type="match status" value="1"/>
</dbReference>
<dbReference type="EC" id="3.1.-.-" evidence="8"/>
<keyword evidence="4 8" id="KW-0378">Hydrolase</keyword>
<dbReference type="InterPro" id="IPR002729">
    <property type="entry name" value="CRISPR-assoc_Cas1"/>
</dbReference>
<dbReference type="InterPro" id="IPR033641">
    <property type="entry name" value="Cas1_I-E"/>
</dbReference>
<sequence length="322" mass="35571">MTISAIPPPGATELTTMGNRITFLYRERCVIDRHQNGITLRDERGVEHLPGAGLGVLMLGPGTTISHSARRLLADNGATLVDVGEQGVRMYTHGRPLSSSTRLLQAQARAFASDRERLRVARDMYRMRFPDDDPTDYDMRTLRGKEGTRVKQCYRTHAERTGVAWTRREYDRTDFAGGTPINQALSAGTACLYGICHSVIVAMGMSPGLGFVHTGYYPAFVHDIADLYKADYSIPNAFDVVADGADDIPREARTRLRARFASGALMKRCVADLQRLLFPDGDVDEDGRDLTVTATLWDDRLGEVPGGVDYSADAERVWGPDE</sequence>
<dbReference type="GO" id="GO:0043571">
    <property type="term" value="P:maintenance of CRISPR repeat elements"/>
    <property type="evidence" value="ECO:0007669"/>
    <property type="project" value="UniProtKB-UniRule"/>
</dbReference>
<reference evidence="9 10" key="1">
    <citation type="journal article" date="2013" name="Stand. Genomic Sci.">
        <title>Genomic Encyclopedia of Type Strains, Phase I: The one thousand microbial genomes (KMG-I) project.</title>
        <authorList>
            <person name="Kyrpides N.C."/>
            <person name="Woyke T."/>
            <person name="Eisen J.A."/>
            <person name="Garrity G."/>
            <person name="Lilburn T.G."/>
            <person name="Beck B.J."/>
            <person name="Whitman W.B."/>
            <person name="Hugenholtz P."/>
            <person name="Klenk H.P."/>
        </authorList>
    </citation>
    <scope>NUCLEOTIDE SEQUENCE [LARGE SCALE GENOMIC DNA]</scope>
    <source>
        <strain evidence="9 10">DSM 45044</strain>
    </source>
</reference>
<comment type="caution">
    <text evidence="9">The sequence shown here is derived from an EMBL/GenBank/DDBJ whole genome shotgun (WGS) entry which is preliminary data.</text>
</comment>
<dbReference type="EMBL" id="VLLL01000008">
    <property type="protein sequence ID" value="TWJ08145.1"/>
    <property type="molecule type" value="Genomic_DNA"/>
</dbReference>
<dbReference type="Gene3D" id="3.100.10.20">
    <property type="entry name" value="CRISPR-associated endonuclease Cas1, N-terminal domain"/>
    <property type="match status" value="1"/>
</dbReference>
<feature type="binding site" evidence="8">
    <location>
        <position position="226"/>
    </location>
    <ligand>
        <name>Mn(2+)</name>
        <dbReference type="ChEBI" id="CHEBI:29035"/>
    </ligand>
</feature>
<dbReference type="InterPro" id="IPR019851">
    <property type="entry name" value="CRISPR-assoc_Cas1_ECOLI"/>
</dbReference>
<keyword evidence="6 8" id="KW-0051">Antiviral defense</keyword>
<keyword evidence="1 8" id="KW-0540">Nuclease</keyword>
<dbReference type="Proteomes" id="UP000321617">
    <property type="component" value="Unassembled WGS sequence"/>
</dbReference>
<evidence type="ECO:0000256" key="7">
    <source>
        <dbReference type="ARBA" id="ARBA00023125"/>
    </source>
</evidence>
<feature type="binding site" evidence="8">
    <location>
        <position position="213"/>
    </location>
    <ligand>
        <name>Mn(2+)</name>
        <dbReference type="ChEBI" id="CHEBI:29035"/>
    </ligand>
</feature>
<dbReference type="InterPro" id="IPR050646">
    <property type="entry name" value="Cas1"/>
</dbReference>
<dbReference type="CDD" id="cd09719">
    <property type="entry name" value="Cas1_I-E"/>
    <property type="match status" value="1"/>
</dbReference>
<accession>A0A562UR92</accession>
<dbReference type="GO" id="GO:0016787">
    <property type="term" value="F:hydrolase activity"/>
    <property type="evidence" value="ECO:0007669"/>
    <property type="project" value="UniProtKB-KW"/>
</dbReference>
<organism evidence="9 10">
    <name type="scientific">Stackebrandtia albiflava</name>
    <dbReference type="NCBI Taxonomy" id="406432"/>
    <lineage>
        <taxon>Bacteria</taxon>
        <taxon>Bacillati</taxon>
        <taxon>Actinomycetota</taxon>
        <taxon>Actinomycetes</taxon>
        <taxon>Glycomycetales</taxon>
        <taxon>Glycomycetaceae</taxon>
        <taxon>Stackebrandtia</taxon>
    </lineage>
</organism>
<keyword evidence="7 8" id="KW-0238">DNA-binding</keyword>
<evidence type="ECO:0000313" key="10">
    <source>
        <dbReference type="Proteomes" id="UP000321617"/>
    </source>
</evidence>
<gene>
    <name evidence="8" type="primary">cas1</name>
    <name evidence="9" type="ORF">LX16_4365</name>
</gene>
<name>A0A562UR92_9ACTN</name>
<evidence type="ECO:0000256" key="1">
    <source>
        <dbReference type="ARBA" id="ARBA00022722"/>
    </source>
</evidence>
<keyword evidence="5 8" id="KW-0460">Magnesium</keyword>
<keyword evidence="2 8" id="KW-0479">Metal-binding</keyword>
<dbReference type="PANTHER" id="PTHR34353:SF3">
    <property type="entry name" value="CRISPR-ASSOCIATED ENDONUCLEASE CAS1"/>
    <property type="match status" value="1"/>
</dbReference>
<protein>
    <recommendedName>
        <fullName evidence="8">CRISPR-associated endonuclease Cas1</fullName>
        <ecNumber evidence="8">3.1.-.-</ecNumber>
    </recommendedName>
</protein>
<evidence type="ECO:0000256" key="5">
    <source>
        <dbReference type="ARBA" id="ARBA00022842"/>
    </source>
</evidence>
<evidence type="ECO:0000256" key="2">
    <source>
        <dbReference type="ARBA" id="ARBA00022723"/>
    </source>
</evidence>
<dbReference type="Gene3D" id="1.20.120.920">
    <property type="entry name" value="CRISPR-associated endonuclease Cas1, C-terminal domain"/>
    <property type="match status" value="1"/>
</dbReference>
<dbReference type="GO" id="GO:0003677">
    <property type="term" value="F:DNA binding"/>
    <property type="evidence" value="ECO:0007669"/>
    <property type="project" value="UniProtKB-KW"/>
</dbReference>
<dbReference type="InterPro" id="IPR042211">
    <property type="entry name" value="CRISPR-assoc_Cas1_N"/>
</dbReference>
<evidence type="ECO:0000256" key="3">
    <source>
        <dbReference type="ARBA" id="ARBA00022759"/>
    </source>
</evidence>
<keyword evidence="10" id="KW-1185">Reference proteome</keyword>
<evidence type="ECO:0000256" key="4">
    <source>
        <dbReference type="ARBA" id="ARBA00022801"/>
    </source>
</evidence>
<evidence type="ECO:0000256" key="6">
    <source>
        <dbReference type="ARBA" id="ARBA00023118"/>
    </source>
</evidence>
<comment type="subunit">
    <text evidence="8">Homodimer, forms a heterotetramer with a Cas2 homodimer.</text>
</comment>
<dbReference type="HAMAP" id="MF_01470">
    <property type="entry name" value="Cas1"/>
    <property type="match status" value="1"/>
</dbReference>
<evidence type="ECO:0000256" key="8">
    <source>
        <dbReference type="HAMAP-Rule" id="MF_01470"/>
    </source>
</evidence>
<proteinExistence type="inferred from homology"/>
<keyword evidence="3 8" id="KW-0255">Endonuclease</keyword>